<dbReference type="OrthoDB" id="187186at2157"/>
<dbReference type="SUPFAM" id="SSF89807">
    <property type="entry name" value="Dodecin-like"/>
    <property type="match status" value="1"/>
</dbReference>
<dbReference type="HOGENOM" id="CLU_161196_2_1_2"/>
<dbReference type="RefSeq" id="WP_148701577.1">
    <property type="nucleotide sequence ID" value="NZ_CP007174.1"/>
</dbReference>
<dbReference type="Gene3D" id="3.30.1660.10">
    <property type="entry name" value="Flavin-binding protein dodecin"/>
    <property type="match status" value="1"/>
</dbReference>
<dbReference type="GeneID" id="41598754"/>
<dbReference type="Proteomes" id="UP000028194">
    <property type="component" value="Chromosome"/>
</dbReference>
<dbReference type="KEGG" id="nev:NTE_03093"/>
<protein>
    <recommendedName>
        <fullName evidence="3">Dodecin domain-containing protein</fullName>
    </recommendedName>
</protein>
<dbReference type="InterPro" id="IPR025543">
    <property type="entry name" value="Dodecin-like"/>
</dbReference>
<dbReference type="PANTHER" id="PTHR39324">
    <property type="entry name" value="CALCIUM DODECIN"/>
    <property type="match status" value="1"/>
</dbReference>
<evidence type="ECO:0000313" key="1">
    <source>
        <dbReference type="EMBL" id="AIF85127.1"/>
    </source>
</evidence>
<evidence type="ECO:0008006" key="3">
    <source>
        <dbReference type="Google" id="ProtNLM"/>
    </source>
</evidence>
<dbReference type="EMBL" id="CP007174">
    <property type="protein sequence ID" value="AIF85127.1"/>
    <property type="molecule type" value="Genomic_DNA"/>
</dbReference>
<dbReference type="AlphaFoldDB" id="A0A075MWU9"/>
<dbReference type="PANTHER" id="PTHR39324:SF1">
    <property type="entry name" value="CALCIUM DODECIN"/>
    <property type="match status" value="1"/>
</dbReference>
<dbReference type="InterPro" id="IPR009923">
    <property type="entry name" value="Dodecin"/>
</dbReference>
<gene>
    <name evidence="1" type="ORF">NTE_03093</name>
</gene>
<reference evidence="1 2" key="1">
    <citation type="journal article" date="2014" name="PLoS ONE">
        <title>Genome Sequence of Candidatus Nitrososphaera evergladensis from Group I.1b Enriched from Everglades Soil Reveals Novel Genomic Features of the Ammonia-Oxidizing Archaea.</title>
        <authorList>
            <person name="Zhalnina K.V."/>
            <person name="Dias R."/>
            <person name="Leonard M.T."/>
            <person name="Dorr de Quadros P."/>
            <person name="Camargo F.A."/>
            <person name="Drew J.C."/>
            <person name="Farmerie W.G."/>
            <person name="Daroub S.H."/>
            <person name="Triplett E.W."/>
        </authorList>
    </citation>
    <scope>NUCLEOTIDE SEQUENCE [LARGE SCALE GENOMIC DNA]</scope>
    <source>
        <strain evidence="1 2">SR1</strain>
    </source>
</reference>
<dbReference type="InterPro" id="IPR036694">
    <property type="entry name" value="Dodecin-like_sf"/>
</dbReference>
<organism evidence="1 2">
    <name type="scientific">Candidatus Nitrososphaera evergladensis SR1</name>
    <dbReference type="NCBI Taxonomy" id="1459636"/>
    <lineage>
        <taxon>Archaea</taxon>
        <taxon>Nitrososphaerota</taxon>
        <taxon>Nitrososphaeria</taxon>
        <taxon>Nitrososphaerales</taxon>
        <taxon>Nitrososphaeraceae</taxon>
        <taxon>Nitrososphaera</taxon>
    </lineage>
</organism>
<name>A0A075MWU9_9ARCH</name>
<proteinExistence type="predicted"/>
<evidence type="ECO:0000313" key="2">
    <source>
        <dbReference type="Proteomes" id="UP000028194"/>
    </source>
</evidence>
<sequence>MSVIRVTEILATSPTSWEDAVNNGLERATKTIRNVKGIDVLGWKAEIQNEKIVEYRVSMKVAFEVEDGPGS</sequence>
<accession>A0A075MWU9</accession>
<keyword evidence="2" id="KW-1185">Reference proteome</keyword>
<dbReference type="Pfam" id="PF07311">
    <property type="entry name" value="Dodecin"/>
    <property type="match status" value="1"/>
</dbReference>